<dbReference type="GeneID" id="82176292"/>
<comment type="caution">
    <text evidence="1">The sequence shown here is derived from an EMBL/GenBank/DDBJ whole genome shotgun (WGS) entry which is preliminary data.</text>
</comment>
<organism evidence="1 2">
    <name type="scientific">Bacteroides ovatus</name>
    <dbReference type="NCBI Taxonomy" id="28116"/>
    <lineage>
        <taxon>Bacteria</taxon>
        <taxon>Pseudomonadati</taxon>
        <taxon>Bacteroidota</taxon>
        <taxon>Bacteroidia</taxon>
        <taxon>Bacteroidales</taxon>
        <taxon>Bacteroidaceae</taxon>
        <taxon>Bacteroides</taxon>
    </lineage>
</organism>
<evidence type="ECO:0000313" key="2">
    <source>
        <dbReference type="Proteomes" id="UP001219389"/>
    </source>
</evidence>
<accession>A0AAW6HF07</accession>
<protein>
    <submittedName>
        <fullName evidence="1">SusF/SusE family outer membrane protein</fullName>
    </submittedName>
</protein>
<name>A0AAW6HF07_BACOV</name>
<evidence type="ECO:0000313" key="1">
    <source>
        <dbReference type="EMBL" id="MDC2741723.1"/>
    </source>
</evidence>
<gene>
    <name evidence="1" type="ORF">PO382_05740</name>
</gene>
<dbReference type="GO" id="GO:2001070">
    <property type="term" value="F:starch binding"/>
    <property type="evidence" value="ECO:0007669"/>
    <property type="project" value="InterPro"/>
</dbReference>
<dbReference type="AlphaFoldDB" id="A0AAW6HF07"/>
<dbReference type="RefSeq" id="WP_032579567.1">
    <property type="nucleotide sequence ID" value="NZ_JAHYOK010000054.1"/>
</dbReference>
<dbReference type="EMBL" id="JAQNZF010000006">
    <property type="protein sequence ID" value="MDC2741723.1"/>
    <property type="molecule type" value="Genomic_DNA"/>
</dbReference>
<dbReference type="Gene3D" id="2.60.40.3620">
    <property type="match status" value="2"/>
</dbReference>
<reference evidence="1" key="1">
    <citation type="submission" date="2022-10" db="EMBL/GenBank/DDBJ databases">
        <title>Human gut microbiome strain richness.</title>
        <authorList>
            <person name="Chen-Liaw A."/>
        </authorList>
    </citation>
    <scope>NUCLEOTIDE SEQUENCE</scope>
    <source>
        <strain evidence="1">BSD2780120875st1_E1_BSD2780120875_150330</strain>
    </source>
</reference>
<proteinExistence type="predicted"/>
<dbReference type="GO" id="GO:0019867">
    <property type="term" value="C:outer membrane"/>
    <property type="evidence" value="ECO:0007669"/>
    <property type="project" value="InterPro"/>
</dbReference>
<dbReference type="Proteomes" id="UP001219389">
    <property type="component" value="Unassembled WGS sequence"/>
</dbReference>
<sequence length="558" mass="62736">MKQKMKTIYNYLLLIVGFFFTVLLNSCDAEKELKVVETGDASLYEQIYILGYGAENNFDSNLAVPMEKTSNPNIFTCQIELRYYGDNKQFKFCTARGDWDKIYYIIPSSGVVGGKSYAYTTFGENAPNNARLCSELTGDLEDHFWGIHEGEDGIYDITINVKDMTVTVVLVKKLDEKEFELNQLFIIGDATPAGWDINNPYPMENISPNVFQYEGALRQGEMKCPINNNGKYEDEFLMPVVAGTVINKSGVADVAVEYVPTGNPDSKWNIETPGNYRIIVDASKGKKNITITATWLSEIELGPELYMLGNASGKWNSPDGLYMDSSDGNIFTWEGEIHYNTENKQFKFCTEKGEWDQVDFLVPENATADGYIEVIQPGTYRLQRCSQGEGTLKDAFFGIPEEGSAVYKIIVDVESLTVTLEKVRDLDKPEINELYIQGVAGNSGTDSNDPGVQLIYDEASKRFSWEGELYYTEAEGNRQFNFITSKGNWDQVVFLIPEKGDSDGYRELVEDSGIYRMKKVQGPGNPLAASWGISLENSGKYRIEVDVEGMTLYVFKIE</sequence>